<dbReference type="Pfam" id="PF01263">
    <property type="entry name" value="Aldose_epim"/>
    <property type="match status" value="1"/>
</dbReference>
<dbReference type="PANTHER" id="PTHR11122">
    <property type="entry name" value="APOSPORY-ASSOCIATED PROTEIN C-RELATED"/>
    <property type="match status" value="1"/>
</dbReference>
<gene>
    <name evidence="1" type="ORF">F3Y22_tig00110890pilonHSYRG01353</name>
</gene>
<sequence>MDSLEQHGFARNRLWSVDPDPPPCSSHVSARAFVDLILTHSEEELKIWPHRFEFRLRVDLSPSGDLMLTSRIRNANTDGKSFTFTFAYHTYFSVSDISEVRLEGLETLEYLDNLQNREWFTEQVDALTFESEVDKIYLSTPTKNCHPGPWNEASTLPIQVERKEASALPIQVEQKEASVLPIQVERKKASALPIQVERKEASALPIQVERNEASALPIQVERKETLALPIQVEWK</sequence>
<dbReference type="GO" id="GO:0047938">
    <property type="term" value="F:glucose-6-phosphate 1-epimerase activity"/>
    <property type="evidence" value="ECO:0007669"/>
    <property type="project" value="TreeGrafter"/>
</dbReference>
<dbReference type="AlphaFoldDB" id="A0A6A2ZKG0"/>
<dbReference type="Proteomes" id="UP000436088">
    <property type="component" value="Unassembled WGS sequence"/>
</dbReference>
<evidence type="ECO:0000313" key="2">
    <source>
        <dbReference type="Proteomes" id="UP000436088"/>
    </source>
</evidence>
<dbReference type="Gene3D" id="2.70.98.10">
    <property type="match status" value="1"/>
</dbReference>
<accession>A0A6A2ZKG0</accession>
<evidence type="ECO:0000313" key="1">
    <source>
        <dbReference type="EMBL" id="KAE8691425.1"/>
    </source>
</evidence>
<dbReference type="InterPro" id="IPR014718">
    <property type="entry name" value="GH-type_carb-bd"/>
</dbReference>
<dbReference type="PANTHER" id="PTHR11122:SF34">
    <property type="entry name" value="GLUCOSE-6-PHOSPHATE 1-EPIMERASE"/>
    <property type="match status" value="1"/>
</dbReference>
<keyword evidence="2" id="KW-1185">Reference proteome</keyword>
<organism evidence="1 2">
    <name type="scientific">Hibiscus syriacus</name>
    <name type="common">Rose of Sharon</name>
    <dbReference type="NCBI Taxonomy" id="106335"/>
    <lineage>
        <taxon>Eukaryota</taxon>
        <taxon>Viridiplantae</taxon>
        <taxon>Streptophyta</taxon>
        <taxon>Embryophyta</taxon>
        <taxon>Tracheophyta</taxon>
        <taxon>Spermatophyta</taxon>
        <taxon>Magnoliopsida</taxon>
        <taxon>eudicotyledons</taxon>
        <taxon>Gunneridae</taxon>
        <taxon>Pentapetalae</taxon>
        <taxon>rosids</taxon>
        <taxon>malvids</taxon>
        <taxon>Malvales</taxon>
        <taxon>Malvaceae</taxon>
        <taxon>Malvoideae</taxon>
        <taxon>Hibiscus</taxon>
    </lineage>
</organism>
<dbReference type="EMBL" id="VEPZ02001149">
    <property type="protein sequence ID" value="KAE8691425.1"/>
    <property type="molecule type" value="Genomic_DNA"/>
</dbReference>
<comment type="caution">
    <text evidence="1">The sequence shown here is derived from an EMBL/GenBank/DDBJ whole genome shotgun (WGS) entry which is preliminary data.</text>
</comment>
<reference evidence="1" key="1">
    <citation type="submission" date="2019-09" db="EMBL/GenBank/DDBJ databases">
        <title>Draft genome information of white flower Hibiscus syriacus.</title>
        <authorList>
            <person name="Kim Y.-M."/>
        </authorList>
    </citation>
    <scope>NUCLEOTIDE SEQUENCE [LARGE SCALE GENOMIC DNA]</scope>
    <source>
        <strain evidence="1">YM2019G1</strain>
    </source>
</reference>
<dbReference type="GO" id="GO:0030246">
    <property type="term" value="F:carbohydrate binding"/>
    <property type="evidence" value="ECO:0007669"/>
    <property type="project" value="InterPro"/>
</dbReference>
<dbReference type="SUPFAM" id="SSF74650">
    <property type="entry name" value="Galactose mutarotase-like"/>
    <property type="match status" value="1"/>
</dbReference>
<proteinExistence type="predicted"/>
<dbReference type="GO" id="GO:0005737">
    <property type="term" value="C:cytoplasm"/>
    <property type="evidence" value="ECO:0007669"/>
    <property type="project" value="TreeGrafter"/>
</dbReference>
<dbReference type="InterPro" id="IPR008183">
    <property type="entry name" value="Aldose_1/G6P_1-epimerase"/>
</dbReference>
<protein>
    <submittedName>
        <fullName evidence="1">Glucose-6-phosphate 1-epimerase</fullName>
    </submittedName>
</protein>
<dbReference type="GO" id="GO:0005975">
    <property type="term" value="P:carbohydrate metabolic process"/>
    <property type="evidence" value="ECO:0007669"/>
    <property type="project" value="InterPro"/>
</dbReference>
<name>A0A6A2ZKG0_HIBSY</name>
<dbReference type="InterPro" id="IPR011013">
    <property type="entry name" value="Gal_mutarotase_sf_dom"/>
</dbReference>